<sequence>MQANATKPRNHVINSSSRPETPTSAARWRTLSVPCRLYLYGLHGFFLEVMFTAAWELVVSGSLKLHGCTSVWCLFIYSFSCLVMEKIHDGLEPIGLPLHLRALAQTFWIYVWEFSTGWFLRKLNGCPWDYADFTYNFCGLVTLEYAPLWYVCGFLFEYVFLPNVRRLRWHEGGNTEGQQPLGLPDISSNGYVVHGRKRK</sequence>
<dbReference type="GO" id="GO:0016020">
    <property type="term" value="C:membrane"/>
    <property type="evidence" value="ECO:0007669"/>
    <property type="project" value="UniProtKB-SubCell"/>
</dbReference>
<proteinExistence type="evidence at transcript level"/>
<keyword evidence="3 7" id="KW-0812">Transmembrane</keyword>
<name>A0A0K8R861_IXORI</name>
<dbReference type="AlphaFoldDB" id="A0A0K8R861"/>
<dbReference type="PANTHER" id="PTHR31746:SF3">
    <property type="entry name" value="TRANSMEMBRANE PROTEIN 229B"/>
    <property type="match status" value="1"/>
</dbReference>
<evidence type="ECO:0000256" key="6">
    <source>
        <dbReference type="SAM" id="MobiDB-lite"/>
    </source>
</evidence>
<comment type="subcellular location">
    <subcellularLocation>
        <location evidence="1">Membrane</location>
        <topology evidence="1">Multi-pass membrane protein</topology>
    </subcellularLocation>
</comment>
<evidence type="ECO:0000256" key="5">
    <source>
        <dbReference type="ARBA" id="ARBA00023136"/>
    </source>
</evidence>
<dbReference type="Pfam" id="PF06541">
    <property type="entry name" value="ABC_trans_CmpB"/>
    <property type="match status" value="1"/>
</dbReference>
<evidence type="ECO:0000256" key="1">
    <source>
        <dbReference type="ARBA" id="ARBA00004141"/>
    </source>
</evidence>
<evidence type="ECO:0000313" key="8">
    <source>
        <dbReference type="EMBL" id="JAA67352.1"/>
    </source>
</evidence>
<evidence type="ECO:0000256" key="2">
    <source>
        <dbReference type="ARBA" id="ARBA00006371"/>
    </source>
</evidence>
<feature type="transmembrane region" description="Helical" evidence="7">
    <location>
        <begin position="37"/>
        <end position="57"/>
    </location>
</feature>
<feature type="transmembrane region" description="Helical" evidence="7">
    <location>
        <begin position="133"/>
        <end position="160"/>
    </location>
</feature>
<feature type="region of interest" description="Disordered" evidence="6">
    <location>
        <begin position="1"/>
        <end position="22"/>
    </location>
</feature>
<evidence type="ECO:0000256" key="4">
    <source>
        <dbReference type="ARBA" id="ARBA00022989"/>
    </source>
</evidence>
<dbReference type="EMBL" id="GADI01006456">
    <property type="protein sequence ID" value="JAA67352.1"/>
    <property type="molecule type" value="mRNA"/>
</dbReference>
<evidence type="ECO:0000256" key="3">
    <source>
        <dbReference type="ARBA" id="ARBA00022692"/>
    </source>
</evidence>
<accession>A0A0K8R861</accession>
<keyword evidence="5 7" id="KW-0472">Membrane</keyword>
<comment type="similarity">
    <text evidence="2">Belongs to the TMEM229 family.</text>
</comment>
<dbReference type="PANTHER" id="PTHR31746">
    <property type="entry name" value="TRANSMEMBRANE PROTEIN 229 FAMILY MEMBER"/>
    <property type="match status" value="1"/>
</dbReference>
<protein>
    <submittedName>
        <fullName evidence="8">Uncharacterized protein</fullName>
    </submittedName>
</protein>
<organism evidence="8">
    <name type="scientific">Ixodes ricinus</name>
    <name type="common">Common tick</name>
    <name type="synonym">Acarus ricinus</name>
    <dbReference type="NCBI Taxonomy" id="34613"/>
    <lineage>
        <taxon>Eukaryota</taxon>
        <taxon>Metazoa</taxon>
        <taxon>Ecdysozoa</taxon>
        <taxon>Arthropoda</taxon>
        <taxon>Chelicerata</taxon>
        <taxon>Arachnida</taxon>
        <taxon>Acari</taxon>
        <taxon>Parasitiformes</taxon>
        <taxon>Ixodida</taxon>
        <taxon>Ixodoidea</taxon>
        <taxon>Ixodidae</taxon>
        <taxon>Ixodinae</taxon>
        <taxon>Ixodes</taxon>
    </lineage>
</organism>
<keyword evidence="4 7" id="KW-1133">Transmembrane helix</keyword>
<dbReference type="InterPro" id="IPR010540">
    <property type="entry name" value="CmpB_TMEM229"/>
</dbReference>
<reference evidence="8" key="1">
    <citation type="submission" date="2012-12" db="EMBL/GenBank/DDBJ databases">
        <title>Identification and characterization of a phenylalanine ammonia-lyase gene family in Isatis indigotica Fort.</title>
        <authorList>
            <person name="Liu Q."/>
            <person name="Chen J."/>
            <person name="Zhou X."/>
            <person name="Di P."/>
            <person name="Xiao Y."/>
            <person name="Xuan H."/>
            <person name="Zhang L."/>
            <person name="Chen W."/>
        </authorList>
    </citation>
    <scope>NUCLEOTIDE SEQUENCE</scope>
    <source>
        <tissue evidence="8">Salivary gland</tissue>
    </source>
</reference>
<evidence type="ECO:0000256" key="7">
    <source>
        <dbReference type="SAM" id="Phobius"/>
    </source>
</evidence>